<evidence type="ECO:0000256" key="1">
    <source>
        <dbReference type="SAM" id="MobiDB-lite"/>
    </source>
</evidence>
<dbReference type="AlphaFoldDB" id="A0A809ZP76"/>
<evidence type="ECO:0000313" key="4">
    <source>
        <dbReference type="EMBL" id="BCE95731.1"/>
    </source>
</evidence>
<organism evidence="3">
    <name type="scientific">Bradyrhizobium diazoefficiens</name>
    <dbReference type="NCBI Taxonomy" id="1355477"/>
    <lineage>
        <taxon>Bacteria</taxon>
        <taxon>Pseudomonadati</taxon>
        <taxon>Pseudomonadota</taxon>
        <taxon>Alphaproteobacteria</taxon>
        <taxon>Hyphomicrobiales</taxon>
        <taxon>Nitrobacteraceae</taxon>
        <taxon>Bradyrhizobium</taxon>
    </lineage>
</organism>
<proteinExistence type="predicted"/>
<feature type="compositionally biased region" description="Basic and acidic residues" evidence="1">
    <location>
        <begin position="1"/>
        <end position="12"/>
    </location>
</feature>
<gene>
    <name evidence="4" type="ORF">XF10B_85290</name>
    <name evidence="2" type="ORF">XF1B_86620</name>
    <name evidence="3" type="ORF">XF4B_85870</name>
</gene>
<reference evidence="4" key="2">
    <citation type="submission" date="2020-05" db="EMBL/GenBank/DDBJ databases">
        <title>Complete genome sequence of Bradyrhizobium diazoefficiens XF10 isolated from soybean nodule.</title>
        <authorList>
            <person name="Noda R."/>
            <person name="Kakizaki K."/>
            <person name="Minamisawa K."/>
        </authorList>
    </citation>
    <scope>NUCLEOTIDE SEQUENCE</scope>
    <source>
        <strain evidence="4">XF10</strain>
    </source>
</reference>
<sequence length="475" mass="53617">MGSDRKMTDKSDNWAPPEDTALAPKITKEEREALDKAPLATLRATPDSLAARLLMGELAKRYPRPQAAKGKAYAREKTLVDYANAVGAFVADLLAAIEADRSEGWLRCSLKKEAYTGQYVKWRMFDAARQAFTEAGLVEHMPGYPGTYQFENPGPMAGKLTRYRATSALLAACEAHGVTPANVRQCFRFEEVMPSELVQLSSPSVKTPKTEKAQRFRVQVAELNTFFAEHALTHPVIKHLGWVRKFHQATNLQTYKWNKGGRLYSYPQNAACYQHHDGATRLEMRIDGEDVVEIDISSSYLTIFYAWCDQQLDTEVDAYSGILGPTDLDRQVAKFWINASFGNGNLLTRWSKDFTKDFRERLARKGIPPEAFNTKAYPMSRIKERALQRHPLLARWGQEIRGRVRGWADLMFVESEIIIATMVDLMAKGVPSMPVHDSLIVPASKETLAVDTLSHQFRAKTGVVPKLTVRRPWDF</sequence>
<dbReference type="EMBL" id="AP023094">
    <property type="protein sequence ID" value="BCE52238.1"/>
    <property type="molecule type" value="Genomic_DNA"/>
</dbReference>
<name>A0A809ZP76_9BRAD</name>
<evidence type="ECO:0000313" key="2">
    <source>
        <dbReference type="EMBL" id="BCE25981.1"/>
    </source>
</evidence>
<evidence type="ECO:0000313" key="3">
    <source>
        <dbReference type="EMBL" id="BCE52238.1"/>
    </source>
</evidence>
<feature type="region of interest" description="Disordered" evidence="1">
    <location>
        <begin position="1"/>
        <end position="34"/>
    </location>
</feature>
<reference evidence="3" key="3">
    <citation type="submission" date="2020-05" db="EMBL/GenBank/DDBJ databases">
        <title>Complete genome sequence of Bradyrhizobium diazoefficiens XF4 isolated from soybean nodule.</title>
        <authorList>
            <person name="Noda R."/>
            <person name="Kakizaki K."/>
            <person name="Minamisawa K."/>
        </authorList>
    </citation>
    <scope>NUCLEOTIDE SEQUENCE</scope>
    <source>
        <strain evidence="3">XF4</strain>
    </source>
</reference>
<protein>
    <submittedName>
        <fullName evidence="3">Uncharacterized protein</fullName>
    </submittedName>
</protein>
<reference evidence="2" key="1">
    <citation type="submission" date="2020-05" db="EMBL/GenBank/DDBJ databases">
        <title>Complete genome sequence of Bradyrhizobium diazoefficiens XF1 isolated from soybean nodule.</title>
        <authorList>
            <person name="Noda R."/>
            <person name="Kakizaki K."/>
            <person name="Minamisawa K."/>
        </authorList>
    </citation>
    <scope>NUCLEOTIDE SEQUENCE</scope>
    <source>
        <strain evidence="2">XF1</strain>
    </source>
</reference>
<dbReference type="EMBL" id="AP023099">
    <property type="protein sequence ID" value="BCE95731.1"/>
    <property type="molecule type" value="Genomic_DNA"/>
</dbReference>
<dbReference type="EMBL" id="AP023091">
    <property type="protein sequence ID" value="BCE25981.1"/>
    <property type="molecule type" value="Genomic_DNA"/>
</dbReference>
<accession>A0A809ZP76</accession>